<dbReference type="InterPro" id="IPR037138">
    <property type="entry name" value="His_deacetylse_dom_sf"/>
</dbReference>
<keyword evidence="2" id="KW-0156">Chromatin regulator</keyword>
<evidence type="ECO:0000256" key="4">
    <source>
        <dbReference type="SAM" id="Phobius"/>
    </source>
</evidence>
<accession>A0A2U1P0N0</accession>
<dbReference type="Gene3D" id="3.40.800.20">
    <property type="entry name" value="Histone deacetylase domain"/>
    <property type="match status" value="1"/>
</dbReference>
<evidence type="ECO:0000256" key="2">
    <source>
        <dbReference type="ARBA" id="ARBA00022853"/>
    </source>
</evidence>
<feature type="domain" description="Histone deacetylase" evidence="5">
    <location>
        <begin position="48"/>
        <end position="77"/>
    </location>
</feature>
<gene>
    <name evidence="6" type="ORF">CTI12_AA207370</name>
</gene>
<name>A0A2U1P0N0_ARTAN</name>
<sequence>MADVVVVALANYCLLTIFWMSLIATYIKLNLRSLWLIGAGTVLSVIDSVRVFIIDFDVFHGNGTNDAFYDDPDVIFFFSSPNCVPTRPVPIKEDQQHQQLAEKSAPTLTEVRPGEDSYQGGGTRV</sequence>
<protein>
    <recommendedName>
        <fullName evidence="5">Histone deacetylase domain-containing protein</fullName>
    </recommendedName>
</protein>
<feature type="transmembrane region" description="Helical" evidence="4">
    <location>
        <begin position="6"/>
        <end position="27"/>
    </location>
</feature>
<keyword evidence="4" id="KW-0812">Transmembrane</keyword>
<evidence type="ECO:0000256" key="3">
    <source>
        <dbReference type="SAM" id="MobiDB-lite"/>
    </source>
</evidence>
<dbReference type="Proteomes" id="UP000245207">
    <property type="component" value="Unassembled WGS sequence"/>
</dbReference>
<dbReference type="SUPFAM" id="SSF52768">
    <property type="entry name" value="Arginase/deacetylase"/>
    <property type="match status" value="1"/>
</dbReference>
<feature type="region of interest" description="Disordered" evidence="3">
    <location>
        <begin position="89"/>
        <end position="125"/>
    </location>
</feature>
<keyword evidence="1" id="KW-0678">Repressor</keyword>
<proteinExistence type="predicted"/>
<reference evidence="6 7" key="1">
    <citation type="journal article" date="2018" name="Mol. Plant">
        <title>The genome of Artemisia annua provides insight into the evolution of Asteraceae family and artemisinin biosynthesis.</title>
        <authorList>
            <person name="Shen Q."/>
            <person name="Zhang L."/>
            <person name="Liao Z."/>
            <person name="Wang S."/>
            <person name="Yan T."/>
            <person name="Shi P."/>
            <person name="Liu M."/>
            <person name="Fu X."/>
            <person name="Pan Q."/>
            <person name="Wang Y."/>
            <person name="Lv Z."/>
            <person name="Lu X."/>
            <person name="Zhang F."/>
            <person name="Jiang W."/>
            <person name="Ma Y."/>
            <person name="Chen M."/>
            <person name="Hao X."/>
            <person name="Li L."/>
            <person name="Tang Y."/>
            <person name="Lv G."/>
            <person name="Zhou Y."/>
            <person name="Sun X."/>
            <person name="Brodelius P.E."/>
            <person name="Rose J.K.C."/>
            <person name="Tang K."/>
        </authorList>
    </citation>
    <scope>NUCLEOTIDE SEQUENCE [LARGE SCALE GENOMIC DNA]</scope>
    <source>
        <strain evidence="7">cv. Huhao1</strain>
        <tissue evidence="6">Leaf</tissue>
    </source>
</reference>
<feature type="transmembrane region" description="Helical" evidence="4">
    <location>
        <begin position="34"/>
        <end position="53"/>
    </location>
</feature>
<evidence type="ECO:0000259" key="5">
    <source>
        <dbReference type="Pfam" id="PF00850"/>
    </source>
</evidence>
<dbReference type="GO" id="GO:0006325">
    <property type="term" value="P:chromatin organization"/>
    <property type="evidence" value="ECO:0007669"/>
    <property type="project" value="UniProtKB-KW"/>
</dbReference>
<keyword evidence="4" id="KW-0472">Membrane</keyword>
<dbReference type="InterPro" id="IPR023801">
    <property type="entry name" value="His_deacetylse_dom"/>
</dbReference>
<organism evidence="6 7">
    <name type="scientific">Artemisia annua</name>
    <name type="common">Sweet wormwood</name>
    <dbReference type="NCBI Taxonomy" id="35608"/>
    <lineage>
        <taxon>Eukaryota</taxon>
        <taxon>Viridiplantae</taxon>
        <taxon>Streptophyta</taxon>
        <taxon>Embryophyta</taxon>
        <taxon>Tracheophyta</taxon>
        <taxon>Spermatophyta</taxon>
        <taxon>Magnoliopsida</taxon>
        <taxon>eudicotyledons</taxon>
        <taxon>Gunneridae</taxon>
        <taxon>Pentapetalae</taxon>
        <taxon>asterids</taxon>
        <taxon>campanulids</taxon>
        <taxon>Asterales</taxon>
        <taxon>Asteraceae</taxon>
        <taxon>Asteroideae</taxon>
        <taxon>Anthemideae</taxon>
        <taxon>Artemisiinae</taxon>
        <taxon>Artemisia</taxon>
    </lineage>
</organism>
<keyword evidence="7" id="KW-1185">Reference proteome</keyword>
<evidence type="ECO:0000256" key="1">
    <source>
        <dbReference type="ARBA" id="ARBA00022491"/>
    </source>
</evidence>
<keyword evidence="4" id="KW-1133">Transmembrane helix</keyword>
<dbReference type="STRING" id="35608.A0A2U1P0N0"/>
<comment type="caution">
    <text evidence="6">The sequence shown here is derived from an EMBL/GenBank/DDBJ whole genome shotgun (WGS) entry which is preliminary data.</text>
</comment>
<dbReference type="InterPro" id="IPR023696">
    <property type="entry name" value="Ureohydrolase_dom_sf"/>
</dbReference>
<dbReference type="EMBL" id="PKPP01001877">
    <property type="protein sequence ID" value="PWA79288.1"/>
    <property type="molecule type" value="Genomic_DNA"/>
</dbReference>
<evidence type="ECO:0000313" key="6">
    <source>
        <dbReference type="EMBL" id="PWA79288.1"/>
    </source>
</evidence>
<dbReference type="AlphaFoldDB" id="A0A2U1P0N0"/>
<evidence type="ECO:0000313" key="7">
    <source>
        <dbReference type="Proteomes" id="UP000245207"/>
    </source>
</evidence>
<dbReference type="Pfam" id="PF00850">
    <property type="entry name" value="Hist_deacetyl"/>
    <property type="match status" value="1"/>
</dbReference>